<keyword evidence="3" id="KW-0804">Transcription</keyword>
<gene>
    <name evidence="5" type="ORF">UFOPK1392_02452</name>
</gene>
<accession>A0A6J5YIV9</accession>
<dbReference type="GO" id="GO:0006355">
    <property type="term" value="P:regulation of DNA-templated transcription"/>
    <property type="evidence" value="ECO:0007669"/>
    <property type="project" value="InterPro"/>
</dbReference>
<evidence type="ECO:0000259" key="4">
    <source>
        <dbReference type="PROSITE" id="PS50043"/>
    </source>
</evidence>
<evidence type="ECO:0000256" key="1">
    <source>
        <dbReference type="ARBA" id="ARBA00023015"/>
    </source>
</evidence>
<sequence>MGEPSAVAGVSTSGVATSSVATSGLTASGVAASTGEGLSVMVTAADPLTALLLTERLSDLELSAQQVAFDDMVEQSQSGRFDAVIAVPPLSLLDYTEGRWHEALVDVDQGLALAVLATPRVPVRAIAGVRPAGGGLALLDSTTPPSLWTVIASIRFAMTGRHTIDSAFTAYGEQKVLGGFSPAERLVYELLACGYSNRAIAEQLFLSERTVETHVRQIFMRLGLSEDASTNRRVLAARLALDGTAQVSSNRSR</sequence>
<dbReference type="AlphaFoldDB" id="A0A6J5YIV9"/>
<dbReference type="InterPro" id="IPR036388">
    <property type="entry name" value="WH-like_DNA-bd_sf"/>
</dbReference>
<dbReference type="GO" id="GO:0003677">
    <property type="term" value="F:DNA binding"/>
    <property type="evidence" value="ECO:0007669"/>
    <property type="project" value="UniProtKB-KW"/>
</dbReference>
<dbReference type="Gene3D" id="1.10.10.10">
    <property type="entry name" value="Winged helix-like DNA-binding domain superfamily/Winged helix DNA-binding domain"/>
    <property type="match status" value="1"/>
</dbReference>
<dbReference type="PANTHER" id="PTHR44688">
    <property type="entry name" value="DNA-BINDING TRANSCRIPTIONAL ACTIVATOR DEVR_DOSR"/>
    <property type="match status" value="1"/>
</dbReference>
<dbReference type="InterPro" id="IPR016032">
    <property type="entry name" value="Sig_transdc_resp-reg_C-effctor"/>
</dbReference>
<name>A0A6J5YIV9_9ZZZZ</name>
<evidence type="ECO:0000256" key="3">
    <source>
        <dbReference type="ARBA" id="ARBA00023163"/>
    </source>
</evidence>
<keyword evidence="2" id="KW-0238">DNA-binding</keyword>
<feature type="domain" description="HTH luxR-type" evidence="4">
    <location>
        <begin position="173"/>
        <end position="243"/>
    </location>
</feature>
<keyword evidence="1" id="KW-0805">Transcription regulation</keyword>
<proteinExistence type="predicted"/>
<dbReference type="SMART" id="SM00421">
    <property type="entry name" value="HTH_LUXR"/>
    <property type="match status" value="1"/>
</dbReference>
<evidence type="ECO:0000313" key="5">
    <source>
        <dbReference type="EMBL" id="CAB4324676.1"/>
    </source>
</evidence>
<dbReference type="EMBL" id="CAEMXZ010000192">
    <property type="protein sequence ID" value="CAB4324676.1"/>
    <property type="molecule type" value="Genomic_DNA"/>
</dbReference>
<dbReference type="Pfam" id="PF00196">
    <property type="entry name" value="GerE"/>
    <property type="match status" value="1"/>
</dbReference>
<protein>
    <submittedName>
        <fullName evidence="5">Unannotated protein</fullName>
    </submittedName>
</protein>
<evidence type="ECO:0000256" key="2">
    <source>
        <dbReference type="ARBA" id="ARBA00023125"/>
    </source>
</evidence>
<dbReference type="InterPro" id="IPR000792">
    <property type="entry name" value="Tscrpt_reg_LuxR_C"/>
</dbReference>
<dbReference type="PRINTS" id="PR00038">
    <property type="entry name" value="HTHLUXR"/>
</dbReference>
<dbReference type="PANTHER" id="PTHR44688:SF16">
    <property type="entry name" value="DNA-BINDING TRANSCRIPTIONAL ACTIVATOR DEVR_DOSR"/>
    <property type="match status" value="1"/>
</dbReference>
<dbReference type="SUPFAM" id="SSF46894">
    <property type="entry name" value="C-terminal effector domain of the bipartite response regulators"/>
    <property type="match status" value="1"/>
</dbReference>
<organism evidence="5">
    <name type="scientific">freshwater metagenome</name>
    <dbReference type="NCBI Taxonomy" id="449393"/>
    <lineage>
        <taxon>unclassified sequences</taxon>
        <taxon>metagenomes</taxon>
        <taxon>ecological metagenomes</taxon>
    </lineage>
</organism>
<dbReference type="CDD" id="cd06170">
    <property type="entry name" value="LuxR_C_like"/>
    <property type="match status" value="1"/>
</dbReference>
<dbReference type="PROSITE" id="PS50043">
    <property type="entry name" value="HTH_LUXR_2"/>
    <property type="match status" value="1"/>
</dbReference>
<reference evidence="5" key="1">
    <citation type="submission" date="2020-05" db="EMBL/GenBank/DDBJ databases">
        <authorList>
            <person name="Chiriac C."/>
            <person name="Salcher M."/>
            <person name="Ghai R."/>
            <person name="Kavagutti S V."/>
        </authorList>
    </citation>
    <scope>NUCLEOTIDE SEQUENCE</scope>
</reference>